<proteinExistence type="predicted"/>
<organism evidence="1 2">
    <name type="scientific">Chlamydomonas incerta</name>
    <dbReference type="NCBI Taxonomy" id="51695"/>
    <lineage>
        <taxon>Eukaryota</taxon>
        <taxon>Viridiplantae</taxon>
        <taxon>Chlorophyta</taxon>
        <taxon>core chlorophytes</taxon>
        <taxon>Chlorophyceae</taxon>
        <taxon>CS clade</taxon>
        <taxon>Chlamydomonadales</taxon>
        <taxon>Chlamydomonadaceae</taxon>
        <taxon>Chlamydomonas</taxon>
    </lineage>
</organism>
<accession>A0A835W7L5</accession>
<name>A0A835W7L5_CHLIN</name>
<sequence>MGQMTAQCAMRLEEYSLEQLATVLAACVRARYTPAELLLPLQLRLRSEARGDMQEEAANVAAIATHLSRLRVGEERTWAALDAAAQACGPQLGLQHLVALLAARIRAGVVPTGTGSGTGTGGPRADEGSAASWLVERVERAAVADMQSASPQEVATLMWSLARCGRPPSRSLVRALRTHLDDRRQQQDAVEGDQRAAVGGGQSYSVVQLAAVAGACQKLGVEDRQLSWQLATHGAQALRDEATALRLPVPAAGGAGSRRATFTVERPAAPVDSQAVAVLVAGAKAVSGRPRPQPKPLTAAHAAAAEAPSGAAAATAPPQAAAAASSKSDEAFASLLRAAARMLLTLHEAGAFGATGSAESGGGRARLVGGLDMAHVAAVAEAAQDAGLADESATLHKLAVERS</sequence>
<gene>
    <name evidence="1" type="ORF">HXX76_002491</name>
</gene>
<keyword evidence="2" id="KW-1185">Reference proteome</keyword>
<dbReference type="OrthoDB" id="550526at2759"/>
<evidence type="ECO:0000313" key="1">
    <source>
        <dbReference type="EMBL" id="KAG2442405.1"/>
    </source>
</evidence>
<dbReference type="Proteomes" id="UP000650467">
    <property type="component" value="Unassembled WGS sequence"/>
</dbReference>
<comment type="caution">
    <text evidence="1">The sequence shown here is derived from an EMBL/GenBank/DDBJ whole genome shotgun (WGS) entry which is preliminary data.</text>
</comment>
<evidence type="ECO:0000313" key="2">
    <source>
        <dbReference type="Proteomes" id="UP000650467"/>
    </source>
</evidence>
<protein>
    <submittedName>
        <fullName evidence="1">Uncharacterized protein</fullName>
    </submittedName>
</protein>
<reference evidence="1" key="1">
    <citation type="journal article" date="2020" name="bioRxiv">
        <title>Comparative genomics of Chlamydomonas.</title>
        <authorList>
            <person name="Craig R.J."/>
            <person name="Hasan A.R."/>
            <person name="Ness R.W."/>
            <person name="Keightley P.D."/>
        </authorList>
    </citation>
    <scope>NUCLEOTIDE SEQUENCE</scope>
    <source>
        <strain evidence="1">SAG 7.73</strain>
    </source>
</reference>
<dbReference type="EMBL" id="JAEHOC010000004">
    <property type="protein sequence ID" value="KAG2442405.1"/>
    <property type="molecule type" value="Genomic_DNA"/>
</dbReference>
<dbReference type="AlphaFoldDB" id="A0A835W7L5"/>